<feature type="domain" description="DUF218" evidence="1">
    <location>
        <begin position="40"/>
        <end position="142"/>
    </location>
</feature>
<dbReference type="Proteomes" id="UP000480178">
    <property type="component" value="Chromosome"/>
</dbReference>
<dbReference type="Gene3D" id="3.40.50.620">
    <property type="entry name" value="HUPs"/>
    <property type="match status" value="1"/>
</dbReference>
<evidence type="ECO:0000313" key="3">
    <source>
        <dbReference type="Proteomes" id="UP000480178"/>
    </source>
</evidence>
<dbReference type="GO" id="GO:0005886">
    <property type="term" value="C:plasma membrane"/>
    <property type="evidence" value="ECO:0007669"/>
    <property type="project" value="TreeGrafter"/>
</dbReference>
<dbReference type="PANTHER" id="PTHR30336">
    <property type="entry name" value="INNER MEMBRANE PROTEIN, PROBABLE PERMEASE"/>
    <property type="match status" value="1"/>
</dbReference>
<keyword evidence="3" id="KW-1185">Reference proteome</keyword>
<dbReference type="InterPro" id="IPR003848">
    <property type="entry name" value="DUF218"/>
</dbReference>
<sequence length="211" mass="23628">MKSPAETVFEYLYLRDPVSKADVVIGFGHFDPKIPAKCGELYLAGMAPQIIFTGGMGAGTADLGEPEALYFTKVLYQTYPSIPKPVVITESTSANTGENLRFTAALLQTKYPHLAFDTSMQRVIIVANAYRQRRVFHTCQLYFSQVTWINCPPETSYQAEWEMFASKGENLDVQLVGETERLLTYPAKGFMSSISIPDQIMEAYHTLKESL</sequence>
<protein>
    <submittedName>
        <fullName evidence="2">YdcF family protein</fullName>
    </submittedName>
</protein>
<dbReference type="PANTHER" id="PTHR30336:SF20">
    <property type="entry name" value="DUF218 DOMAIN-CONTAINING PROTEIN"/>
    <property type="match status" value="1"/>
</dbReference>
<reference evidence="2 3" key="1">
    <citation type="submission" date="2020-01" db="EMBL/GenBank/DDBJ databases">
        <authorList>
            <person name="Kim M.K."/>
        </authorList>
    </citation>
    <scope>NUCLEOTIDE SEQUENCE [LARGE SCALE GENOMIC DNA]</scope>
    <source>
        <strain evidence="2 3">172606-1</strain>
    </source>
</reference>
<dbReference type="KEGG" id="rhoz:GXP67_31900"/>
<evidence type="ECO:0000259" key="1">
    <source>
        <dbReference type="Pfam" id="PF02698"/>
    </source>
</evidence>
<accession>A0A6C0GS48</accession>
<organism evidence="2 3">
    <name type="scientific">Rhodocytophaga rosea</name>
    <dbReference type="NCBI Taxonomy" id="2704465"/>
    <lineage>
        <taxon>Bacteria</taxon>
        <taxon>Pseudomonadati</taxon>
        <taxon>Bacteroidota</taxon>
        <taxon>Cytophagia</taxon>
        <taxon>Cytophagales</taxon>
        <taxon>Rhodocytophagaceae</taxon>
        <taxon>Rhodocytophaga</taxon>
    </lineage>
</organism>
<gene>
    <name evidence="2" type="ORF">GXP67_31900</name>
</gene>
<name>A0A6C0GS48_9BACT</name>
<dbReference type="CDD" id="cd06259">
    <property type="entry name" value="YdcF-like"/>
    <property type="match status" value="1"/>
</dbReference>
<dbReference type="RefSeq" id="WP_162446869.1">
    <property type="nucleotide sequence ID" value="NZ_CP048222.1"/>
</dbReference>
<dbReference type="AlphaFoldDB" id="A0A6C0GS48"/>
<dbReference type="EMBL" id="CP048222">
    <property type="protein sequence ID" value="QHT70925.1"/>
    <property type="molecule type" value="Genomic_DNA"/>
</dbReference>
<dbReference type="InterPro" id="IPR051599">
    <property type="entry name" value="Cell_Envelope_Assoc"/>
</dbReference>
<proteinExistence type="predicted"/>
<evidence type="ECO:0000313" key="2">
    <source>
        <dbReference type="EMBL" id="QHT70925.1"/>
    </source>
</evidence>
<dbReference type="Pfam" id="PF02698">
    <property type="entry name" value="DUF218"/>
    <property type="match status" value="1"/>
</dbReference>
<dbReference type="InterPro" id="IPR014729">
    <property type="entry name" value="Rossmann-like_a/b/a_fold"/>
</dbReference>